<accession>T1BR27</accession>
<evidence type="ECO:0000256" key="1">
    <source>
        <dbReference type="SAM" id="Phobius"/>
    </source>
</evidence>
<keyword evidence="1" id="KW-1133">Transmembrane helix</keyword>
<proteinExistence type="predicted"/>
<protein>
    <submittedName>
        <fullName evidence="2">Uncharacterized protein</fullName>
    </submittedName>
</protein>
<evidence type="ECO:0000313" key="2">
    <source>
        <dbReference type="EMBL" id="EQD72317.1"/>
    </source>
</evidence>
<gene>
    <name evidence="2" type="ORF">B1A_05509</name>
</gene>
<feature type="non-terminal residue" evidence="2">
    <location>
        <position position="1"/>
    </location>
</feature>
<feature type="transmembrane region" description="Helical" evidence="1">
    <location>
        <begin position="69"/>
        <end position="87"/>
    </location>
</feature>
<name>T1BR27_9ZZZZ</name>
<reference evidence="2" key="2">
    <citation type="journal article" date="2014" name="ISME J.">
        <title>Microbial stratification in low pH oxic and suboxic macroscopic growths along an acid mine drainage.</title>
        <authorList>
            <person name="Mendez-Garcia C."/>
            <person name="Mesa V."/>
            <person name="Sprenger R.R."/>
            <person name="Richter M."/>
            <person name="Diez M.S."/>
            <person name="Solano J."/>
            <person name="Bargiela R."/>
            <person name="Golyshina O.V."/>
            <person name="Manteca A."/>
            <person name="Ramos J.L."/>
            <person name="Gallego J.R."/>
            <person name="Llorente I."/>
            <person name="Martins Dos Santos V.A."/>
            <person name="Jensen O.N."/>
            <person name="Pelaez A.I."/>
            <person name="Sanchez J."/>
            <person name="Ferrer M."/>
        </authorList>
    </citation>
    <scope>NUCLEOTIDE SEQUENCE</scope>
</reference>
<dbReference type="EMBL" id="AUZX01004023">
    <property type="protein sequence ID" value="EQD72317.1"/>
    <property type="molecule type" value="Genomic_DNA"/>
</dbReference>
<organism evidence="2">
    <name type="scientific">mine drainage metagenome</name>
    <dbReference type="NCBI Taxonomy" id="410659"/>
    <lineage>
        <taxon>unclassified sequences</taxon>
        <taxon>metagenomes</taxon>
        <taxon>ecological metagenomes</taxon>
    </lineage>
</organism>
<reference evidence="2" key="1">
    <citation type="submission" date="2013-08" db="EMBL/GenBank/DDBJ databases">
        <authorList>
            <person name="Mendez C."/>
            <person name="Richter M."/>
            <person name="Ferrer M."/>
            <person name="Sanchez J."/>
        </authorList>
    </citation>
    <scope>NUCLEOTIDE SEQUENCE</scope>
</reference>
<sequence length="90" mass="10004">IVLGLAVSGVQPFVRLTQSFDPVWLNIVRQRSPYCFISQWGMGEWSAVIHTVLLTLWAMQKAGNKERQFLKLASLIGVGGIVLSWLGGDF</sequence>
<comment type="caution">
    <text evidence="2">The sequence shown here is derived from an EMBL/GenBank/DDBJ whole genome shotgun (WGS) entry which is preliminary data.</text>
</comment>
<dbReference type="AlphaFoldDB" id="T1BR27"/>
<keyword evidence="1" id="KW-0472">Membrane</keyword>
<keyword evidence="1" id="KW-0812">Transmembrane</keyword>